<dbReference type="Proteomes" id="UP000694402">
    <property type="component" value="Unassembled WGS sequence"/>
</dbReference>
<feature type="region of interest" description="Disordered" evidence="9">
    <location>
        <begin position="1589"/>
        <end position="1640"/>
    </location>
</feature>
<organism evidence="14 15">
    <name type="scientific">Oncorhynchus tshawytscha</name>
    <name type="common">Chinook salmon</name>
    <name type="synonym">Salmo tshawytscha</name>
    <dbReference type="NCBI Taxonomy" id="74940"/>
    <lineage>
        <taxon>Eukaryota</taxon>
        <taxon>Metazoa</taxon>
        <taxon>Chordata</taxon>
        <taxon>Craniata</taxon>
        <taxon>Vertebrata</taxon>
        <taxon>Euteleostomi</taxon>
        <taxon>Actinopterygii</taxon>
        <taxon>Neopterygii</taxon>
        <taxon>Teleostei</taxon>
        <taxon>Protacanthopterygii</taxon>
        <taxon>Salmoniformes</taxon>
        <taxon>Salmonidae</taxon>
        <taxon>Salmoninae</taxon>
        <taxon>Oncorhynchus</taxon>
    </lineage>
</organism>
<dbReference type="InterPro" id="IPR014012">
    <property type="entry name" value="HSA_dom"/>
</dbReference>
<feature type="compositionally biased region" description="Polar residues" evidence="9">
    <location>
        <begin position="672"/>
        <end position="682"/>
    </location>
</feature>
<evidence type="ECO:0000256" key="9">
    <source>
        <dbReference type="SAM" id="MobiDB-lite"/>
    </source>
</evidence>
<evidence type="ECO:0000256" key="1">
    <source>
        <dbReference type="ARBA" id="ARBA00004123"/>
    </source>
</evidence>
<keyword evidence="6" id="KW-0156">Chromatin regulator</keyword>
<dbReference type="InterPro" id="IPR031575">
    <property type="entry name" value="EP400_N"/>
</dbReference>
<dbReference type="GO" id="GO:0003677">
    <property type="term" value="F:DNA binding"/>
    <property type="evidence" value="ECO:0007669"/>
    <property type="project" value="UniProtKB-KW"/>
</dbReference>
<keyword evidence="3" id="KW-0378">Hydrolase</keyword>
<dbReference type="CDD" id="cd18793">
    <property type="entry name" value="SF2_C_SNF"/>
    <property type="match status" value="1"/>
</dbReference>
<feature type="region of interest" description="Disordered" evidence="9">
    <location>
        <begin position="1"/>
        <end position="69"/>
    </location>
</feature>
<dbReference type="InterPro" id="IPR038718">
    <property type="entry name" value="SNF2-like_sf"/>
</dbReference>
<feature type="compositionally biased region" description="Low complexity" evidence="9">
    <location>
        <begin position="54"/>
        <end position="65"/>
    </location>
</feature>
<feature type="domain" description="Myb-like" evidence="10">
    <location>
        <begin position="2245"/>
        <end position="2306"/>
    </location>
</feature>
<dbReference type="PROSITE" id="PS51194">
    <property type="entry name" value="HELICASE_CTER"/>
    <property type="match status" value="1"/>
</dbReference>
<dbReference type="GO" id="GO:0000812">
    <property type="term" value="C:Swr1 complex"/>
    <property type="evidence" value="ECO:0007669"/>
    <property type="project" value="TreeGrafter"/>
</dbReference>
<feature type="compositionally biased region" description="Polar residues" evidence="9">
    <location>
        <begin position="44"/>
        <end position="53"/>
    </location>
</feature>
<dbReference type="PROSITE" id="PS50090">
    <property type="entry name" value="MYB_LIKE"/>
    <property type="match status" value="1"/>
</dbReference>
<reference evidence="14" key="3">
    <citation type="submission" date="2025-09" db="UniProtKB">
        <authorList>
            <consortium name="Ensembl"/>
        </authorList>
    </citation>
    <scope>IDENTIFICATION</scope>
</reference>
<gene>
    <name evidence="14" type="primary">EP400</name>
</gene>
<feature type="domain" description="Helicase C-terminal" evidence="12">
    <location>
        <begin position="1798"/>
        <end position="1955"/>
    </location>
</feature>
<evidence type="ECO:0000256" key="4">
    <source>
        <dbReference type="ARBA" id="ARBA00022806"/>
    </source>
</evidence>
<accession>A0AAZ3RJY0</accession>
<keyword evidence="5" id="KW-0067">ATP-binding</keyword>
<comment type="subcellular location">
    <subcellularLocation>
        <location evidence="1">Nucleus</location>
    </subcellularLocation>
</comment>
<evidence type="ECO:0000256" key="6">
    <source>
        <dbReference type="ARBA" id="ARBA00022853"/>
    </source>
</evidence>
<evidence type="ECO:0000256" key="2">
    <source>
        <dbReference type="ARBA" id="ARBA00022741"/>
    </source>
</evidence>
<dbReference type="InterPro" id="IPR001005">
    <property type="entry name" value="SANT/Myb"/>
</dbReference>
<dbReference type="Gene3D" id="1.20.120.850">
    <property type="entry name" value="SWI2/SNF2 ATPases, N-terminal domain"/>
    <property type="match status" value="1"/>
</dbReference>
<feature type="region of interest" description="Disordered" evidence="9">
    <location>
        <begin position="977"/>
        <end position="1038"/>
    </location>
</feature>
<feature type="compositionally biased region" description="Low complexity" evidence="9">
    <location>
        <begin position="1621"/>
        <end position="1636"/>
    </location>
</feature>
<feature type="region of interest" description="Disordered" evidence="9">
    <location>
        <begin position="209"/>
        <end position="241"/>
    </location>
</feature>
<dbReference type="SMART" id="SM00573">
    <property type="entry name" value="HSA"/>
    <property type="match status" value="1"/>
</dbReference>
<feature type="compositionally biased region" description="Acidic residues" evidence="9">
    <location>
        <begin position="988"/>
        <end position="1001"/>
    </location>
</feature>
<feature type="compositionally biased region" description="Low complexity" evidence="9">
    <location>
        <begin position="683"/>
        <end position="704"/>
    </location>
</feature>
<dbReference type="Pfam" id="PF00176">
    <property type="entry name" value="SNF2-rel_dom"/>
    <property type="match status" value="1"/>
</dbReference>
<dbReference type="SUPFAM" id="SSF52540">
    <property type="entry name" value="P-loop containing nucleoside triphosphate hydrolases"/>
    <property type="match status" value="2"/>
</dbReference>
<dbReference type="PROSITE" id="PS51192">
    <property type="entry name" value="HELICASE_ATP_BIND_1"/>
    <property type="match status" value="1"/>
</dbReference>
<evidence type="ECO:0000313" key="14">
    <source>
        <dbReference type="Ensembl" id="ENSOTSP00005141912.1"/>
    </source>
</evidence>
<feature type="compositionally biased region" description="Polar residues" evidence="9">
    <location>
        <begin position="223"/>
        <end position="232"/>
    </location>
</feature>
<keyword evidence="7" id="KW-0238">DNA-binding</keyword>
<feature type="compositionally biased region" description="Low complexity" evidence="9">
    <location>
        <begin position="2946"/>
        <end position="2961"/>
    </location>
</feature>
<dbReference type="InterPro" id="IPR014001">
    <property type="entry name" value="Helicase_ATP-bd"/>
</dbReference>
<feature type="compositionally biased region" description="Polar residues" evidence="9">
    <location>
        <begin position="1589"/>
        <end position="1599"/>
    </location>
</feature>
<dbReference type="InterPro" id="IPR000330">
    <property type="entry name" value="SNF2_N"/>
</dbReference>
<dbReference type="Pfam" id="PF15790">
    <property type="entry name" value="EP400_N"/>
    <property type="match status" value="1"/>
</dbReference>
<feature type="region of interest" description="Disordered" evidence="9">
    <location>
        <begin position="527"/>
        <end position="576"/>
    </location>
</feature>
<dbReference type="Gene3D" id="1.10.10.60">
    <property type="entry name" value="Homeodomain-like"/>
    <property type="match status" value="1"/>
</dbReference>
<feature type="compositionally biased region" description="Polar residues" evidence="9">
    <location>
        <begin position="542"/>
        <end position="556"/>
    </location>
</feature>
<dbReference type="Pfam" id="PF07529">
    <property type="entry name" value="HSA"/>
    <property type="match status" value="1"/>
</dbReference>
<evidence type="ECO:0000256" key="8">
    <source>
        <dbReference type="ARBA" id="ARBA00023242"/>
    </source>
</evidence>
<feature type="domain" description="HSA" evidence="13">
    <location>
        <begin position="781"/>
        <end position="853"/>
    </location>
</feature>
<dbReference type="PANTHER" id="PTHR46459:SF1">
    <property type="entry name" value="E1A-BINDING PROTEIN P400"/>
    <property type="match status" value="1"/>
</dbReference>
<name>A0AAZ3RJY0_ONCTS</name>
<evidence type="ECO:0000259" key="13">
    <source>
        <dbReference type="PROSITE" id="PS51204"/>
    </source>
</evidence>
<feature type="domain" description="Helicase ATP-binding" evidence="11">
    <location>
        <begin position="1086"/>
        <end position="1251"/>
    </location>
</feature>
<feature type="compositionally biased region" description="Polar residues" evidence="9">
    <location>
        <begin position="1"/>
        <end position="23"/>
    </location>
</feature>
<dbReference type="GO" id="GO:0016787">
    <property type="term" value="F:hydrolase activity"/>
    <property type="evidence" value="ECO:0007669"/>
    <property type="project" value="UniProtKB-KW"/>
</dbReference>
<dbReference type="GO" id="GO:0005524">
    <property type="term" value="F:ATP binding"/>
    <property type="evidence" value="ECO:0007669"/>
    <property type="project" value="UniProtKB-KW"/>
</dbReference>
<feature type="compositionally biased region" description="Low complexity" evidence="9">
    <location>
        <begin position="2654"/>
        <end position="2674"/>
    </location>
</feature>
<reference evidence="14" key="2">
    <citation type="submission" date="2025-08" db="UniProtKB">
        <authorList>
            <consortium name="Ensembl"/>
        </authorList>
    </citation>
    <scope>IDENTIFICATION</scope>
</reference>
<sequence length="2987" mass="326658">MHHGSGPQNVQRQLQRSKSTTGSEAEDHQKQQTMAVTQQQATANHPQSTVTTFASGASPSGPQSPNYQIIMSRSPVTGQNMNITLQNVSQMVTGNQQITLTPLPLQNPGSPGFQHTAPQWRFEPAPSYIQVTSPLPQSPTQHSPVPLQRPGAPVTGLGLCGQSPTRFVDAGMLVRQISLGSPPGSGHFVYQEGTGLTQLTPTTAGQVQLSSPGVPGSVRERSLSQPHSQTGGTIHHLGPQSPVASGTVLPTLGSPGHITTSNLPPQISSIIQGQLARPMIFEKTSQGMVTGVGTAATVSFSMPSTIPPSSPSLINPPQGIPNTPLTPTGMCLGSVKKQIPKKLEEIAPSNPEVAQLRKQCLEHHTKKMEGLKEVFKDYLIELFFLQHLQGNMMDYLAFKKKPCVPLFTYLRQNDLDLEEEEEEEEQSEVINDEVKVVTGKDGQAGTPVAIATQLPPNVSAAFSSQQQFQVHQGAVGSMTNSGDMDPFKRQQAMAQADQAKRSRIEVGRHGMIFQHPGSLGSPGVPLQQLMPTAQGGMPPNPQTVQIPGQKQNQPQYDPSKGPPVQNAASLHTPPPQLPGRLPQGTLPMAVLPMALSQQSLLVDSSAQATNQLQVKVQGAGQIMAPVNPHTQLQAQLQQQMQSGIHLQMQPQQPQLMLQPAQATVALTRPGADSNQPGQRIMTNSLSNPSMSPSPLNAPNSLPSPHTIGPLRPNINPATQSKLAGPNGTSTVKMGGFGQGSGMQSSEGSSHDKQAEQAKLESQVHQRISELRKEGQWSASRLPKLMESSRPKSHWDYLLEEMQWMAADFAQERRWKMAAAKKLVRTCSRYHDEQKKMEEGSKKEEELRLRHIASTISREVEFFWSNIEQVVEIKLRFQIYEKRLKTLSLQRATSKGQYVKPALSTAVKAEKEEPNISTKKRKSSTSLAEEVQDEESTIEEQEAMEVTADQKAELGDLAKDAEMPLDALMKQYAGAYADNFDWPQPSPQSDEDGRDETEEMESSLDTPHEAVVIDSLLSVDQYRGSEKTSPPGADGKPKKDIAEVAASTELILPKGSARTTTSGRSQAPFLLHGSLREYQQIGVDWLASLHKKHLNGILADETGLGKTVQTVAYLAHLACQEGIWGPHLVVVRTCKILSWEMEFKRWCPGLKILLYLGNRQERRAKRMWWAETNSFHVCVTSYKLLLKDQSHFLRRRWKHLVLDEVQLIKNMSEKHWETIFALKSQQRILLINTPLQNTLKELWTMIHFLLPGITRPYTDFPVKPGTDQNQDYCHKLVIRLHRMIQPFILRRCKRDVEKQLPKKYEHILKCRLSSRQKSMYEDILTQPGAQEALKTGHFVSVLQVLMQLQRICNHPDLVNIRETSSSYVCSSLQYNTPSLVLGALQEDQRTSLDLSLFDLISNENRLTRYEMEEVLPKLKVTRQLIEEIHSAPDPPARPKPCKIKPMRLFQPVQYGTKPEGRLVPMTNTVGQQRPPATTITPPTTTATTTSTAPQPARATTTTTQGGDVLKIAQLASIAGSQNRISQPETPVTLQFQGNKFTLSPSQLRQLTTGQPLQLQGTLGNILQIVSAPGQQILRPQGSMVMQTVPQAAPVSNSSTRSGTPPPAGPAQQASGMTSNALVSAQPAPAAPIVPQVSSEERGRHLKERLSRLFSANERRCDRSVLYGADLLQVCSVTPGAPHSALSPRGWRWVGRDSCLRAQRTPVATTTHLQSALRSSTNRQEASSSLVSRLSCVVPAAVARPPYLYAANPPAPYSLEQKSNSRRLQEAAAPHSTEIHSMATGLQFPDLQLMQMDSGKLEALAILLQKLRSENRRVLIFTQMVKMLDILEAFLDHRQLTYIRVDESLITEERQEHMKTFNRNRQVFCSILTNRCCSAVGTVFDADTIIFYDTDLNPSMDARTQEWCDKIGRSKDIHIYRLESGNSIEEKLLKNGTKDLIREVAAQGTDYTLAFLTQRTIQDLFEVEAGSGEKVEEFVVLHQEPSPSEAISPRVARPYIQALHSISLDAPPPEQQEEDDLEKELQVKEEPSQLEELNAVMDQLTPIEKYALQFLEYLHVSEDELVAKERLLCAKRGWEMQHLQKLKAQDEERMIIEEEEDLFTYTREDAYNMEYVFDGEDGQSEIMPLWTPPTPPQDDNDIYIDSVICLMYDSAPMPESKLPPVYIRKEHKRLKMDPSAGRKKKKGHGETVIPPRSLFEKASMLKVRREGKDQKKNFSLKQQAPFAKPLPSLVKPAMEAGQDNPEWLISEDWALLQAMKQLLELPLNLTIVSPAHTPNWDLVSDVVNSCSRIYRSPKQCRNRYENVIIPREEGKLVYEANPKKKTKSIYKSKNSRPLRTCQIYTQDDNATHIQLYNSRFELMKIIASKRSPPIKPLLGMNPFQKNPKHASVLAESGIGYDKPLPPIQVASQRAERIAKEKKALAEQQRAQQLAQQAGAPQAVAGAAQPQAGAPAAGQAQAPGVLQAPAAVGAMALPNTAVLAGAIKNAAVGTIQAASVGGNLIVNTVAGVPPSPFQANKRLVSPGQVIPGTLSPASAAGAQVVHSQQRAIPATAAPGEVVAIATGQGVRAVTPVTASAVVTTTLTPVQSQTRSLVTPATGMQLPQGKPITQAHLHMLRQQQLQQQQQQAASPQGIKAVGKPQELLKIHKQKLQMAQQQPGAGQQPVQVQPANPQAAQANPQLAAIAAGPRAGAVLAGTTVANLQVARLTRLPTQGQIQAQPGQTAQVTLTKPPVVSVPSVVSSAGVTTLPVTMAGISVAIGQAQKTGGPVLTPPFPQMQVQQLLQMKKQQVAVQAAAALQKAVQPGQASVQQKLGTQQMTVPTTQQQKVTYAATTQLQPSIKTQFFTTSIAQAGKPTGAQQIQVAKLPQIVQGQSTVANIQQIVSSPQQIQPQTVALTQTTSSAQPQVQMIPAGTATAQVVQQKLLQQQVVTAAASPQIQTPPPHSPAQQAPVSAAAESPVQQQPAKGQARGGAMRGKTQAKPSGGSS</sequence>
<dbReference type="PANTHER" id="PTHR46459">
    <property type="entry name" value="E1A-BINDING PROTEIN P400-RELATED"/>
    <property type="match status" value="1"/>
</dbReference>
<dbReference type="InterPro" id="IPR027417">
    <property type="entry name" value="P-loop_NTPase"/>
</dbReference>
<dbReference type="InterPro" id="IPR001650">
    <property type="entry name" value="Helicase_C-like"/>
</dbReference>
<dbReference type="SMART" id="SM00487">
    <property type="entry name" value="DEXDc"/>
    <property type="match status" value="1"/>
</dbReference>
<evidence type="ECO:0000256" key="3">
    <source>
        <dbReference type="ARBA" id="ARBA00022801"/>
    </source>
</evidence>
<keyword evidence="2" id="KW-0547">Nucleotide-binding</keyword>
<evidence type="ECO:0008006" key="16">
    <source>
        <dbReference type="Google" id="ProtNLM"/>
    </source>
</evidence>
<keyword evidence="8" id="KW-0539">Nucleus</keyword>
<dbReference type="GeneTree" id="ENSGT00940000154764"/>
<evidence type="ECO:0000259" key="12">
    <source>
        <dbReference type="PROSITE" id="PS51194"/>
    </source>
</evidence>
<protein>
    <recommendedName>
        <fullName evidence="16">E1A-binding protein p400</fullName>
    </recommendedName>
</protein>
<feature type="compositionally biased region" description="Acidic residues" evidence="9">
    <location>
        <begin position="929"/>
        <end position="942"/>
    </location>
</feature>
<keyword evidence="4" id="KW-0347">Helicase</keyword>
<evidence type="ECO:0000313" key="15">
    <source>
        <dbReference type="Proteomes" id="UP000694402"/>
    </source>
</evidence>
<dbReference type="GO" id="GO:0003682">
    <property type="term" value="F:chromatin binding"/>
    <property type="evidence" value="ECO:0007669"/>
    <property type="project" value="TreeGrafter"/>
</dbReference>
<dbReference type="InterPro" id="IPR049730">
    <property type="entry name" value="SNF2/RAD54-like_C"/>
</dbReference>
<feature type="compositionally biased region" description="Basic and acidic residues" evidence="9">
    <location>
        <begin position="748"/>
        <end position="761"/>
    </location>
</feature>
<feature type="compositionally biased region" description="Low complexity" evidence="9">
    <location>
        <begin position="1473"/>
        <end position="1502"/>
    </location>
</feature>
<evidence type="ECO:0000256" key="7">
    <source>
        <dbReference type="ARBA" id="ARBA00023125"/>
    </source>
</evidence>
<dbReference type="GO" id="GO:0004386">
    <property type="term" value="F:helicase activity"/>
    <property type="evidence" value="ECO:0007669"/>
    <property type="project" value="UniProtKB-KW"/>
</dbReference>
<dbReference type="FunFam" id="3.40.50.10810:FF:000005">
    <property type="entry name" value="Photoperiod-independent early flowering 1"/>
    <property type="match status" value="1"/>
</dbReference>
<feature type="region of interest" description="Disordered" evidence="9">
    <location>
        <begin position="2935"/>
        <end position="2987"/>
    </location>
</feature>
<reference evidence="15" key="1">
    <citation type="journal article" date="2018" name="PLoS ONE">
        <title>Chinook salmon (Oncorhynchus tshawytscha) genome and transcriptome.</title>
        <authorList>
            <person name="Christensen K.A."/>
            <person name="Leong J.S."/>
            <person name="Sakhrani D."/>
            <person name="Biagi C.A."/>
            <person name="Minkley D.R."/>
            <person name="Withler R.E."/>
            <person name="Rondeau E.B."/>
            <person name="Koop B.F."/>
            <person name="Devlin R.H."/>
        </authorList>
    </citation>
    <scope>NUCLEOTIDE SEQUENCE [LARGE SCALE GENOMIC DNA]</scope>
</reference>
<dbReference type="GO" id="GO:0006281">
    <property type="term" value="P:DNA repair"/>
    <property type="evidence" value="ECO:0007669"/>
    <property type="project" value="TreeGrafter"/>
</dbReference>
<dbReference type="GO" id="GO:0006325">
    <property type="term" value="P:chromatin organization"/>
    <property type="evidence" value="ECO:0007669"/>
    <property type="project" value="UniProtKB-KW"/>
</dbReference>
<feature type="compositionally biased region" description="Low complexity" evidence="9">
    <location>
        <begin position="31"/>
        <end position="43"/>
    </location>
</feature>
<dbReference type="Gene3D" id="3.40.50.10810">
    <property type="entry name" value="Tandem AAA-ATPase domain"/>
    <property type="match status" value="1"/>
</dbReference>
<evidence type="ECO:0000259" key="11">
    <source>
        <dbReference type="PROSITE" id="PS51192"/>
    </source>
</evidence>
<dbReference type="Gene3D" id="3.40.50.300">
    <property type="entry name" value="P-loop containing nucleotide triphosphate hydrolases"/>
    <property type="match status" value="1"/>
</dbReference>
<dbReference type="Ensembl" id="ENSOTST00005140790.1">
    <property type="protein sequence ID" value="ENSOTSP00005141912.1"/>
    <property type="gene ID" value="ENSOTSG00005024931.2"/>
</dbReference>
<feature type="compositionally biased region" description="Polar residues" evidence="9">
    <location>
        <begin position="715"/>
        <end position="731"/>
    </location>
</feature>
<keyword evidence="15" id="KW-1185">Reference proteome</keyword>
<proteinExistence type="predicted"/>
<feature type="region of interest" description="Disordered" evidence="9">
    <location>
        <begin position="2651"/>
        <end position="2674"/>
    </location>
</feature>
<dbReference type="Pfam" id="PF00271">
    <property type="entry name" value="Helicase_C"/>
    <property type="match status" value="1"/>
</dbReference>
<dbReference type="PROSITE" id="PS51204">
    <property type="entry name" value="HSA"/>
    <property type="match status" value="1"/>
</dbReference>
<evidence type="ECO:0000259" key="10">
    <source>
        <dbReference type="PROSITE" id="PS50090"/>
    </source>
</evidence>
<feature type="region of interest" description="Disordered" evidence="9">
    <location>
        <begin position="668"/>
        <end position="761"/>
    </location>
</feature>
<dbReference type="GO" id="GO:0035267">
    <property type="term" value="C:NuA4 histone acetyltransferase complex"/>
    <property type="evidence" value="ECO:0007669"/>
    <property type="project" value="TreeGrafter"/>
</dbReference>
<evidence type="ECO:0000256" key="5">
    <source>
        <dbReference type="ARBA" id="ARBA00022840"/>
    </source>
</evidence>
<feature type="region of interest" description="Disordered" evidence="9">
    <location>
        <begin position="906"/>
        <end position="942"/>
    </location>
</feature>
<feature type="region of interest" description="Disordered" evidence="9">
    <location>
        <begin position="1456"/>
        <end position="1502"/>
    </location>
</feature>